<dbReference type="SUPFAM" id="SSF53474">
    <property type="entry name" value="alpha/beta-Hydrolases"/>
    <property type="match status" value="1"/>
</dbReference>
<dbReference type="InterPro" id="IPR050466">
    <property type="entry name" value="Carboxylest/Gibb_receptor"/>
</dbReference>
<feature type="active site" evidence="2">
    <location>
        <position position="165"/>
    </location>
</feature>
<dbReference type="Proteomes" id="UP000187203">
    <property type="component" value="Unassembled WGS sequence"/>
</dbReference>
<comment type="caution">
    <text evidence="4">The sequence shown here is derived from an EMBL/GenBank/DDBJ whole genome shotgun (WGS) entry which is preliminary data.</text>
</comment>
<dbReference type="AlphaFoldDB" id="A0A1R3GYK4"/>
<dbReference type="PROSITE" id="PS01174">
    <property type="entry name" value="LIPASE_GDXG_SER"/>
    <property type="match status" value="1"/>
</dbReference>
<evidence type="ECO:0000259" key="3">
    <source>
        <dbReference type="Pfam" id="PF07859"/>
    </source>
</evidence>
<dbReference type="PANTHER" id="PTHR23024:SF467">
    <property type="entry name" value="CARBOXYLESTERASE 12-RELATED"/>
    <property type="match status" value="1"/>
</dbReference>
<comment type="similarity">
    <text evidence="1">Belongs to the 'GDXG' lipolytic enzyme family.</text>
</comment>
<keyword evidence="5" id="KW-1185">Reference proteome</keyword>
<dbReference type="InterPro" id="IPR033140">
    <property type="entry name" value="Lipase_GDXG_put_SER_AS"/>
</dbReference>
<protein>
    <submittedName>
        <fullName evidence="4">Alpha/beta hydrolase-3</fullName>
    </submittedName>
</protein>
<reference evidence="5" key="1">
    <citation type="submission" date="2013-09" db="EMBL/GenBank/DDBJ databases">
        <title>Corchorus olitorius genome sequencing.</title>
        <authorList>
            <person name="Alam M."/>
            <person name="Haque M.S."/>
            <person name="Islam M.S."/>
            <person name="Emdad E.M."/>
            <person name="Islam M.M."/>
            <person name="Ahmed B."/>
            <person name="Halim A."/>
            <person name="Hossen Q.M.M."/>
            <person name="Hossain M.Z."/>
            <person name="Ahmed R."/>
            <person name="Khan M.M."/>
            <person name="Islam R."/>
            <person name="Rashid M.M."/>
            <person name="Khan S.A."/>
            <person name="Rahman M.S."/>
            <person name="Alam M."/>
            <person name="Yahiya A.S."/>
            <person name="Khan M.S."/>
            <person name="Azam M.S."/>
            <person name="Haque T."/>
            <person name="Lashkar M.Z.H."/>
            <person name="Akhand A.I."/>
            <person name="Morshed G."/>
            <person name="Roy S."/>
            <person name="Uddin K.S."/>
            <person name="Rabeya T."/>
            <person name="Hossain A.S."/>
            <person name="Chowdhury A."/>
            <person name="Snigdha A.R."/>
            <person name="Mortoza M.S."/>
            <person name="Matin S.A."/>
            <person name="Hoque S.M.E."/>
            <person name="Islam M.K."/>
            <person name="Roy D.K."/>
            <person name="Haider R."/>
            <person name="Moosa M.M."/>
            <person name="Elias S.M."/>
            <person name="Hasan A.M."/>
            <person name="Jahan S."/>
            <person name="Shafiuddin M."/>
            <person name="Mahmood N."/>
            <person name="Shommy N.S."/>
        </authorList>
    </citation>
    <scope>NUCLEOTIDE SEQUENCE [LARGE SCALE GENOMIC DNA]</scope>
    <source>
        <strain evidence="5">cv. O-4</strain>
    </source>
</reference>
<feature type="domain" description="Alpha/beta hydrolase fold-3" evidence="3">
    <location>
        <begin position="77"/>
        <end position="296"/>
    </location>
</feature>
<sequence length="323" mass="35767">MESTRPEIAVDYPPFFRIYRDGSIERLDTETVPPGLDPKTNVESKEIVYSQETGQHIRLYIPQNATSSSSAQKLPLLVYFHGGAFLIGAAASPTYHNYLNSLVSEANVIAVSVDYRRAPEHPIPACFDDSWDALKWVASHHGGNGPEEWLNRYADFDRVYLAGDSAGANIAHHIAIRIGKEKPDGVNLAGIVLAHPYFWGKEPVGDEAKDPGVRARLEQLWRFAHPTTIGGADDPWINPFVGQSLASLGCTRVLVCVAEKDLLRHRGCHYVEELKKSGWGGEVELMEAQGEEHVFHLNKTSCENAVAKLKKVAAFMNPDKKEV</sequence>
<accession>A0A1R3GYK4</accession>
<dbReference type="InterPro" id="IPR013094">
    <property type="entry name" value="AB_hydrolase_3"/>
</dbReference>
<evidence type="ECO:0000313" key="5">
    <source>
        <dbReference type="Proteomes" id="UP000187203"/>
    </source>
</evidence>
<dbReference type="Gene3D" id="3.40.50.1820">
    <property type="entry name" value="alpha/beta hydrolase"/>
    <property type="match status" value="1"/>
</dbReference>
<dbReference type="STRING" id="93759.A0A1R3GYK4"/>
<keyword evidence="4" id="KW-0378">Hydrolase</keyword>
<dbReference type="Pfam" id="PF07859">
    <property type="entry name" value="Abhydrolase_3"/>
    <property type="match status" value="1"/>
</dbReference>
<dbReference type="InterPro" id="IPR029058">
    <property type="entry name" value="AB_hydrolase_fold"/>
</dbReference>
<evidence type="ECO:0000313" key="4">
    <source>
        <dbReference type="EMBL" id="OMO63195.1"/>
    </source>
</evidence>
<name>A0A1R3GYK4_9ROSI</name>
<dbReference type="PANTHER" id="PTHR23024">
    <property type="entry name" value="ARYLACETAMIDE DEACETYLASE"/>
    <property type="match status" value="1"/>
</dbReference>
<gene>
    <name evidence="4" type="ORF">COLO4_32678</name>
</gene>
<dbReference type="OrthoDB" id="408631at2759"/>
<proteinExistence type="inferred from homology"/>
<evidence type="ECO:0000256" key="1">
    <source>
        <dbReference type="ARBA" id="ARBA00010515"/>
    </source>
</evidence>
<organism evidence="4 5">
    <name type="scientific">Corchorus olitorius</name>
    <dbReference type="NCBI Taxonomy" id="93759"/>
    <lineage>
        <taxon>Eukaryota</taxon>
        <taxon>Viridiplantae</taxon>
        <taxon>Streptophyta</taxon>
        <taxon>Embryophyta</taxon>
        <taxon>Tracheophyta</taxon>
        <taxon>Spermatophyta</taxon>
        <taxon>Magnoliopsida</taxon>
        <taxon>eudicotyledons</taxon>
        <taxon>Gunneridae</taxon>
        <taxon>Pentapetalae</taxon>
        <taxon>rosids</taxon>
        <taxon>malvids</taxon>
        <taxon>Malvales</taxon>
        <taxon>Malvaceae</taxon>
        <taxon>Grewioideae</taxon>
        <taxon>Apeibeae</taxon>
        <taxon>Corchorus</taxon>
    </lineage>
</organism>
<evidence type="ECO:0000256" key="2">
    <source>
        <dbReference type="PROSITE-ProRule" id="PRU10038"/>
    </source>
</evidence>
<dbReference type="GO" id="GO:0016787">
    <property type="term" value="F:hydrolase activity"/>
    <property type="evidence" value="ECO:0007669"/>
    <property type="project" value="UniProtKB-KW"/>
</dbReference>
<dbReference type="EMBL" id="AWUE01021142">
    <property type="protein sequence ID" value="OMO63195.1"/>
    <property type="molecule type" value="Genomic_DNA"/>
</dbReference>